<dbReference type="GO" id="GO:0030151">
    <property type="term" value="F:molybdenum ion binding"/>
    <property type="evidence" value="ECO:0007669"/>
    <property type="project" value="InterPro"/>
</dbReference>
<dbReference type="Pfam" id="PF00111">
    <property type="entry name" value="Fer2"/>
    <property type="match status" value="1"/>
</dbReference>
<dbReference type="Gene3D" id="3.40.50.80">
    <property type="entry name" value="Nucleotide-binding domain of ferredoxin-NADP reductase (FNR) module"/>
    <property type="match status" value="1"/>
</dbReference>
<feature type="domain" description="2Fe-2S ferredoxin-type" evidence="1">
    <location>
        <begin position="502"/>
        <end position="586"/>
    </location>
</feature>
<dbReference type="Pfam" id="PF03473">
    <property type="entry name" value="MOSC"/>
    <property type="match status" value="1"/>
</dbReference>
<organism evidence="4 5">
    <name type="scientific">Rhizorhabdus wittichii (strain DSM 6014 / CCUG 31198 / JCM 15750 / NBRC 105917 / EY 4224 / RW1)</name>
    <name type="common">Sphingomonas wittichii</name>
    <dbReference type="NCBI Taxonomy" id="392499"/>
    <lineage>
        <taxon>Bacteria</taxon>
        <taxon>Pseudomonadati</taxon>
        <taxon>Pseudomonadota</taxon>
        <taxon>Alphaproteobacteria</taxon>
        <taxon>Sphingomonadales</taxon>
        <taxon>Sphingomonadaceae</taxon>
        <taxon>Rhizorhabdus</taxon>
    </lineage>
</organism>
<evidence type="ECO:0000259" key="2">
    <source>
        <dbReference type="PROSITE" id="PS51340"/>
    </source>
</evidence>
<dbReference type="InterPro" id="IPR017927">
    <property type="entry name" value="FAD-bd_FR_type"/>
</dbReference>
<dbReference type="PANTHER" id="PTHR30212">
    <property type="entry name" value="PROTEIN YIIM"/>
    <property type="match status" value="1"/>
</dbReference>
<dbReference type="KEGG" id="swi:Swit_1434"/>
<dbReference type="InterPro" id="IPR001041">
    <property type="entry name" value="2Fe-2S_ferredoxin-type"/>
</dbReference>
<dbReference type="InterPro" id="IPR001433">
    <property type="entry name" value="OxRdtase_FAD/NAD-bd"/>
</dbReference>
<gene>
    <name evidence="4" type="ordered locus">Swit_1434</name>
</gene>
<evidence type="ECO:0000259" key="1">
    <source>
        <dbReference type="PROSITE" id="PS51085"/>
    </source>
</evidence>
<dbReference type="PANTHER" id="PTHR30212:SF2">
    <property type="entry name" value="PROTEIN YIIM"/>
    <property type="match status" value="1"/>
</dbReference>
<dbReference type="InterPro" id="IPR039261">
    <property type="entry name" value="FNR_nucleotide-bd"/>
</dbReference>
<dbReference type="PROSITE" id="PS51340">
    <property type="entry name" value="MOSC"/>
    <property type="match status" value="1"/>
</dbReference>
<keyword evidence="5" id="KW-1185">Reference proteome</keyword>
<dbReference type="CDD" id="cd06184">
    <property type="entry name" value="flavohem_like_fad_nad_binding"/>
    <property type="match status" value="1"/>
</dbReference>
<proteinExistence type="predicted"/>
<dbReference type="PROSITE" id="PS51085">
    <property type="entry name" value="2FE2S_FER_2"/>
    <property type="match status" value="1"/>
</dbReference>
<dbReference type="CDD" id="cd00207">
    <property type="entry name" value="fer2"/>
    <property type="match status" value="1"/>
</dbReference>
<dbReference type="GO" id="GO:0008941">
    <property type="term" value="F:nitric oxide dioxygenase NAD(P)H activity"/>
    <property type="evidence" value="ECO:0007669"/>
    <property type="project" value="UniProtKB-EC"/>
</dbReference>
<dbReference type="EMBL" id="CP000699">
    <property type="protein sequence ID" value="ABQ67798.1"/>
    <property type="molecule type" value="Genomic_DNA"/>
</dbReference>
<reference evidence="4 5" key="1">
    <citation type="journal article" date="2010" name="J. Bacteriol.">
        <title>Genome sequence of the dioxin-mineralizing bacterium Sphingomonas wittichii RW1.</title>
        <authorList>
            <person name="Miller T.R."/>
            <person name="Delcher A.L."/>
            <person name="Salzberg S.L."/>
            <person name="Saunders E."/>
            <person name="Detter J.C."/>
            <person name="Halden R.U."/>
        </authorList>
    </citation>
    <scope>NUCLEOTIDE SEQUENCE [LARGE SCALE GENOMIC DNA]</scope>
    <source>
        <strain evidence="5">DSM 6014 / CCUG 31198 / JCM 15750 / NBRC 105917 / EY 4224 / RW1</strain>
    </source>
</reference>
<dbReference type="SUPFAM" id="SSF54292">
    <property type="entry name" value="2Fe-2S ferredoxin-like"/>
    <property type="match status" value="1"/>
</dbReference>
<evidence type="ECO:0000313" key="5">
    <source>
        <dbReference type="Proteomes" id="UP000001989"/>
    </source>
</evidence>
<dbReference type="InterPro" id="IPR005302">
    <property type="entry name" value="MoCF_Sase_C"/>
</dbReference>
<dbReference type="PROSITE" id="PS51384">
    <property type="entry name" value="FAD_FR"/>
    <property type="match status" value="1"/>
</dbReference>
<feature type="domain" description="MOSC" evidence="2">
    <location>
        <begin position="28"/>
        <end position="165"/>
    </location>
</feature>
<dbReference type="EC" id="1.14.12.17" evidence="4"/>
<dbReference type="Gene3D" id="3.10.20.30">
    <property type="match status" value="1"/>
</dbReference>
<dbReference type="Gene3D" id="2.40.33.20">
    <property type="entry name" value="PK beta-barrel domain-like"/>
    <property type="match status" value="1"/>
</dbReference>
<dbReference type="Proteomes" id="UP000001989">
    <property type="component" value="Chromosome"/>
</dbReference>
<dbReference type="Gene3D" id="2.40.30.10">
    <property type="entry name" value="Translation factors"/>
    <property type="match status" value="1"/>
</dbReference>
<dbReference type="AlphaFoldDB" id="A0A9J9HA37"/>
<keyword evidence="4" id="KW-0223">Dioxygenase</keyword>
<dbReference type="InterPro" id="IPR011037">
    <property type="entry name" value="Pyrv_Knase-like_insert_dom_sf"/>
</dbReference>
<evidence type="ECO:0000259" key="3">
    <source>
        <dbReference type="PROSITE" id="PS51384"/>
    </source>
</evidence>
<dbReference type="InterPro" id="IPR052353">
    <property type="entry name" value="Benzoxazolinone_Detox_Enz"/>
</dbReference>
<dbReference type="Pfam" id="PF00970">
    <property type="entry name" value="FAD_binding_6"/>
    <property type="match status" value="1"/>
</dbReference>
<accession>A0A9J9HA37</accession>
<dbReference type="GO" id="GO:0051536">
    <property type="term" value="F:iron-sulfur cluster binding"/>
    <property type="evidence" value="ECO:0007669"/>
    <property type="project" value="InterPro"/>
</dbReference>
<dbReference type="InterPro" id="IPR036010">
    <property type="entry name" value="2Fe-2S_ferredoxin-like_sf"/>
</dbReference>
<name>A0A9J9HA37_RHIWR</name>
<dbReference type="SUPFAM" id="SSF52343">
    <property type="entry name" value="Ferredoxin reductase-like, C-terminal NADP-linked domain"/>
    <property type="match status" value="1"/>
</dbReference>
<dbReference type="SUPFAM" id="SSF63380">
    <property type="entry name" value="Riboflavin synthase domain-like"/>
    <property type="match status" value="1"/>
</dbReference>
<dbReference type="Pfam" id="PF00175">
    <property type="entry name" value="NAD_binding_1"/>
    <property type="match status" value="1"/>
</dbReference>
<evidence type="ECO:0000313" key="4">
    <source>
        <dbReference type="EMBL" id="ABQ67798.1"/>
    </source>
</evidence>
<sequence>MNSHSSKVIALSRAMPQMVEMRGRPVQSSIVRDPIPGPLEIVSDGPADNMTAVHTEHMLAFNAEHYDFWAAETGTDRQRWNWAWWGENLTITGVDEESLRVGDIVRIGTAEFRVTSPRIPCFKVAWRIDQPDTILPRMMETGKVGIHLEVLRPGEVSIDDLIEVESPNPENISLAELSRLLLSLSPDDLPSLKRALALPALGAKAAKTVRQRITLIEDRERMRIGRWRGWKPFTVTDIVEETKDIRSFFLTPQDDAPLAPPAAGQFLTVRTERDGEGELVRPWTISGIDLDARHYRLSIKEIDGGAASTRMHRHVAVGDTVMVRPPAGQFVLDRSGFRRVGLVSAGIGVTPMLPMLLAHIERGDNAPPLLWLEVVRNGASHAFRDEVARLLRQVPKLERHIFYTQPAADDRLGIDYDHAGRPTTEQVASLIGAPYPINPFGREVPMPGKETEFYICGPQAFEALTRESLSQLGVKAELIRSETFVTTTSETGEGVVPTVERSTVRFAESGVTAEWHADDGLTLLDLAEAAGLSPLYACRTGVCQSCQCPLRSGEVSYSPVPPIMPASGQVLICCARPASAEMDLAL</sequence>
<dbReference type="InterPro" id="IPR017938">
    <property type="entry name" value="Riboflavin_synthase-like_b-brl"/>
</dbReference>
<protein>
    <submittedName>
        <fullName evidence="4">Nitric oxide dioxygenase</fullName>
        <ecNumber evidence="4">1.14.12.17</ecNumber>
    </submittedName>
</protein>
<feature type="domain" description="FAD-binding FR-type" evidence="3">
    <location>
        <begin position="228"/>
        <end position="333"/>
    </location>
</feature>
<dbReference type="SUPFAM" id="SSF50800">
    <property type="entry name" value="PK beta-barrel domain-like"/>
    <property type="match status" value="1"/>
</dbReference>
<dbReference type="GO" id="GO:0030170">
    <property type="term" value="F:pyridoxal phosphate binding"/>
    <property type="evidence" value="ECO:0007669"/>
    <property type="project" value="InterPro"/>
</dbReference>
<dbReference type="InterPro" id="IPR012675">
    <property type="entry name" value="Beta-grasp_dom_sf"/>
</dbReference>
<keyword evidence="4" id="KW-0560">Oxidoreductase</keyword>
<dbReference type="InterPro" id="IPR008333">
    <property type="entry name" value="Cbr1-like_FAD-bd_dom"/>
</dbReference>